<name>A0A6A5S830_9PLEO</name>
<dbReference type="GO" id="GO:0006644">
    <property type="term" value="P:phospholipid metabolic process"/>
    <property type="evidence" value="ECO:0007669"/>
    <property type="project" value="InterPro"/>
</dbReference>
<dbReference type="GO" id="GO:0050482">
    <property type="term" value="P:arachidonate secretion"/>
    <property type="evidence" value="ECO:0007669"/>
    <property type="project" value="InterPro"/>
</dbReference>
<dbReference type="Proteomes" id="UP000800038">
    <property type="component" value="Unassembled WGS sequence"/>
</dbReference>
<accession>A0A6A5S830</accession>
<evidence type="ECO:0008006" key="3">
    <source>
        <dbReference type="Google" id="ProtNLM"/>
    </source>
</evidence>
<dbReference type="OrthoDB" id="5120271at2759"/>
<feature type="non-terminal residue" evidence="1">
    <location>
        <position position="1"/>
    </location>
</feature>
<dbReference type="EMBL" id="ML976254">
    <property type="protein sequence ID" value="KAF1935588.1"/>
    <property type="molecule type" value="Genomic_DNA"/>
</dbReference>
<dbReference type="AlphaFoldDB" id="A0A6A5S830"/>
<keyword evidence="2" id="KW-1185">Reference proteome</keyword>
<dbReference type="GO" id="GO:0004623">
    <property type="term" value="F:phospholipase A2 activity"/>
    <property type="evidence" value="ECO:0007669"/>
    <property type="project" value="InterPro"/>
</dbReference>
<evidence type="ECO:0000313" key="1">
    <source>
        <dbReference type="EMBL" id="KAF1935588.1"/>
    </source>
</evidence>
<evidence type="ECO:0000313" key="2">
    <source>
        <dbReference type="Proteomes" id="UP000800038"/>
    </source>
</evidence>
<organism evidence="1 2">
    <name type="scientific">Clathrospora elynae</name>
    <dbReference type="NCBI Taxonomy" id="706981"/>
    <lineage>
        <taxon>Eukaryota</taxon>
        <taxon>Fungi</taxon>
        <taxon>Dikarya</taxon>
        <taxon>Ascomycota</taxon>
        <taxon>Pezizomycotina</taxon>
        <taxon>Dothideomycetes</taxon>
        <taxon>Pleosporomycetidae</taxon>
        <taxon>Pleosporales</taxon>
        <taxon>Diademaceae</taxon>
        <taxon>Clathrospora</taxon>
    </lineage>
</organism>
<proteinExistence type="predicted"/>
<dbReference type="InterPro" id="IPR015141">
    <property type="entry name" value="PLipase_A2_prok/fun"/>
</dbReference>
<dbReference type="Gene3D" id="1.20.90.10">
    <property type="entry name" value="Phospholipase A2 domain"/>
    <property type="match status" value="1"/>
</dbReference>
<gene>
    <name evidence="1" type="ORF">EJ02DRAFT_314200</name>
</gene>
<dbReference type="Pfam" id="PF09056">
    <property type="entry name" value="Phospholip_A2_3"/>
    <property type="match status" value="1"/>
</dbReference>
<protein>
    <recommendedName>
        <fullName evidence="3">Phospholipase A2</fullName>
    </recommendedName>
</protein>
<dbReference type="PANTHER" id="PTHR40787:SF3">
    <property type="entry name" value="PROTEIN TRANSPORT PROTEIN SEC39"/>
    <property type="match status" value="1"/>
</dbReference>
<dbReference type="InterPro" id="IPR036444">
    <property type="entry name" value="PLipase_A2_dom_sf"/>
</dbReference>
<dbReference type="SUPFAM" id="SSF48619">
    <property type="entry name" value="Phospholipase A2, PLA2"/>
    <property type="match status" value="1"/>
</dbReference>
<dbReference type="PANTHER" id="PTHR40787">
    <property type="entry name" value="SECRETED PROTEIN"/>
    <property type="match status" value="1"/>
</dbReference>
<sequence length="131" mass="14943">QSSLQQITDSYVFSISISQFISNRNAHAGPAELDWTSDGCSYSPDDPFGFDFQDCCYRHDFGYRNFKKQTRFTDANKALIDSNFKNDMFNQCAKEKKRDACEATATVYYEVVKLFGRKTAAEIAEARRAAE</sequence>
<reference evidence="1" key="1">
    <citation type="journal article" date="2020" name="Stud. Mycol.">
        <title>101 Dothideomycetes genomes: a test case for predicting lifestyles and emergence of pathogens.</title>
        <authorList>
            <person name="Haridas S."/>
            <person name="Albert R."/>
            <person name="Binder M."/>
            <person name="Bloem J."/>
            <person name="Labutti K."/>
            <person name="Salamov A."/>
            <person name="Andreopoulos B."/>
            <person name="Baker S."/>
            <person name="Barry K."/>
            <person name="Bills G."/>
            <person name="Bluhm B."/>
            <person name="Cannon C."/>
            <person name="Castanera R."/>
            <person name="Culley D."/>
            <person name="Daum C."/>
            <person name="Ezra D."/>
            <person name="Gonzalez J."/>
            <person name="Henrissat B."/>
            <person name="Kuo A."/>
            <person name="Liang C."/>
            <person name="Lipzen A."/>
            <person name="Lutzoni F."/>
            <person name="Magnuson J."/>
            <person name="Mondo S."/>
            <person name="Nolan M."/>
            <person name="Ohm R."/>
            <person name="Pangilinan J."/>
            <person name="Park H.-J."/>
            <person name="Ramirez L."/>
            <person name="Alfaro M."/>
            <person name="Sun H."/>
            <person name="Tritt A."/>
            <person name="Yoshinaga Y."/>
            <person name="Zwiers L.-H."/>
            <person name="Turgeon B."/>
            <person name="Goodwin S."/>
            <person name="Spatafora J."/>
            <person name="Crous P."/>
            <person name="Grigoriev I."/>
        </authorList>
    </citation>
    <scope>NUCLEOTIDE SEQUENCE</scope>
    <source>
        <strain evidence="1">CBS 161.51</strain>
    </source>
</reference>
<feature type="non-terminal residue" evidence="1">
    <location>
        <position position="131"/>
    </location>
</feature>